<keyword evidence="7 9" id="KW-0503">Monooxygenase</keyword>
<dbReference type="GO" id="GO:0016125">
    <property type="term" value="P:sterol metabolic process"/>
    <property type="evidence" value="ECO:0007669"/>
    <property type="project" value="TreeGrafter"/>
</dbReference>
<dbReference type="SUPFAM" id="SSF48264">
    <property type="entry name" value="Cytochrome P450"/>
    <property type="match status" value="1"/>
</dbReference>
<protein>
    <submittedName>
        <fullName evidence="10">Cytochrome P450</fullName>
    </submittedName>
</protein>
<dbReference type="PANTHER" id="PTHR24286">
    <property type="entry name" value="CYTOCHROME P450 26"/>
    <property type="match status" value="1"/>
</dbReference>
<comment type="cofactor">
    <cofactor evidence="1 8">
        <name>heme</name>
        <dbReference type="ChEBI" id="CHEBI:30413"/>
    </cofactor>
</comment>
<reference evidence="10 11" key="1">
    <citation type="submission" date="2016-11" db="EMBL/GenBank/DDBJ databases">
        <authorList>
            <person name="Jaros S."/>
            <person name="Januszkiewicz K."/>
            <person name="Wedrychowicz H."/>
        </authorList>
    </citation>
    <scope>NUCLEOTIDE SEQUENCE [LARGE SCALE GENOMIC DNA]</scope>
    <source>
        <strain evidence="10 11">DSM 46144</strain>
    </source>
</reference>
<dbReference type="InterPro" id="IPR036396">
    <property type="entry name" value="Cyt_P450_sf"/>
</dbReference>
<dbReference type="GO" id="GO:0004497">
    <property type="term" value="F:monooxygenase activity"/>
    <property type="evidence" value="ECO:0007669"/>
    <property type="project" value="UniProtKB-KW"/>
</dbReference>
<dbReference type="CDD" id="cd11045">
    <property type="entry name" value="CYP136-like"/>
    <property type="match status" value="1"/>
</dbReference>
<gene>
    <name evidence="10" type="ORF">SAMN05443668_1355</name>
</gene>
<evidence type="ECO:0000256" key="8">
    <source>
        <dbReference type="PIRSR" id="PIRSR602403-1"/>
    </source>
</evidence>
<accession>A0A1M7RPG3</accession>
<dbReference type="InterPro" id="IPR002403">
    <property type="entry name" value="Cyt_P450_E_grp-IV"/>
</dbReference>
<dbReference type="GO" id="GO:0005506">
    <property type="term" value="F:iron ion binding"/>
    <property type="evidence" value="ECO:0007669"/>
    <property type="project" value="InterPro"/>
</dbReference>
<dbReference type="GO" id="GO:0016705">
    <property type="term" value="F:oxidoreductase activity, acting on paired donors, with incorporation or reduction of molecular oxygen"/>
    <property type="evidence" value="ECO:0007669"/>
    <property type="project" value="InterPro"/>
</dbReference>
<dbReference type="Proteomes" id="UP000184440">
    <property type="component" value="Unassembled WGS sequence"/>
</dbReference>
<dbReference type="PRINTS" id="PR00465">
    <property type="entry name" value="EP450IV"/>
</dbReference>
<dbReference type="Pfam" id="PF00067">
    <property type="entry name" value="p450"/>
    <property type="match status" value="1"/>
</dbReference>
<evidence type="ECO:0000256" key="4">
    <source>
        <dbReference type="ARBA" id="ARBA00022723"/>
    </source>
</evidence>
<evidence type="ECO:0000256" key="6">
    <source>
        <dbReference type="ARBA" id="ARBA00023004"/>
    </source>
</evidence>
<evidence type="ECO:0000256" key="2">
    <source>
        <dbReference type="ARBA" id="ARBA00010617"/>
    </source>
</evidence>
<dbReference type="RefSeq" id="WP_143175811.1">
    <property type="nucleotide sequence ID" value="NZ_FRCS01000035.1"/>
</dbReference>
<comment type="similarity">
    <text evidence="2 9">Belongs to the cytochrome P450 family.</text>
</comment>
<keyword evidence="11" id="KW-1185">Reference proteome</keyword>
<dbReference type="Gene3D" id="1.10.630.10">
    <property type="entry name" value="Cytochrome P450"/>
    <property type="match status" value="1"/>
</dbReference>
<evidence type="ECO:0000256" key="9">
    <source>
        <dbReference type="RuleBase" id="RU000461"/>
    </source>
</evidence>
<dbReference type="PANTHER" id="PTHR24286:SF24">
    <property type="entry name" value="LANOSTEROL 14-ALPHA DEMETHYLASE"/>
    <property type="match status" value="1"/>
</dbReference>
<sequence>MTAEAMESPETTRPLPSLHREDRGYPWLGQLFEYSKDPVRLLRSKWDRYGPVAPFYVLGKTSVMLLGPDACGEALQNRDKAFANGPAWSQLVGPFFTRGLMLIDFDEHKSHRRIMQEAFTRPRLEGYTRRLHPAIEQGMASWDTDGRFPSYWRLKQLTLDIAADLFMGGAQDTSKAEMDRVNKAFIACVQAAAGIVRADVPFTRWGRAYRGRKVLEKFLRHYLPAKRAQQTDDIFSVLCHITTEDGDRFSDDDVVNHMIFLMMAAHDTSTITTSTILQYLGQHPEWQERCRADALALGPEPSMAELESLVPLDLVMREALRLRAPVPVLVRYAVKDTVVQGVRIPADTNVVVGVQLSHMMEDYWTDPPAFDPERFSPERREDRSHRFAWEPFGGGVHKCIGLYFAGLEIKAIMHRLLREYHWTVDPAYVPPLDHHSLPFPKDGLPIALVRKDRHGL</sequence>
<dbReference type="OrthoDB" id="9764248at2"/>
<keyword evidence="4 8" id="KW-0479">Metal-binding</keyword>
<dbReference type="AlphaFoldDB" id="A0A1M7RPG3"/>
<evidence type="ECO:0000256" key="1">
    <source>
        <dbReference type="ARBA" id="ARBA00001971"/>
    </source>
</evidence>
<evidence type="ECO:0000313" key="10">
    <source>
        <dbReference type="EMBL" id="SHN48154.1"/>
    </source>
</evidence>
<dbReference type="EMBL" id="FRCS01000035">
    <property type="protein sequence ID" value="SHN48154.1"/>
    <property type="molecule type" value="Genomic_DNA"/>
</dbReference>
<keyword evidence="6 8" id="KW-0408">Iron</keyword>
<keyword evidence="5 9" id="KW-0560">Oxidoreductase</keyword>
<evidence type="ECO:0000256" key="7">
    <source>
        <dbReference type="ARBA" id="ARBA00023033"/>
    </source>
</evidence>
<evidence type="ECO:0000256" key="5">
    <source>
        <dbReference type="ARBA" id="ARBA00023002"/>
    </source>
</evidence>
<dbReference type="PROSITE" id="PS00086">
    <property type="entry name" value="CYTOCHROME_P450"/>
    <property type="match status" value="1"/>
</dbReference>
<proteinExistence type="inferred from homology"/>
<evidence type="ECO:0000256" key="3">
    <source>
        <dbReference type="ARBA" id="ARBA00022617"/>
    </source>
</evidence>
<dbReference type="STRING" id="134849.SAMN05443668_1355"/>
<dbReference type="InterPro" id="IPR001128">
    <property type="entry name" value="Cyt_P450"/>
</dbReference>
<name>A0A1M7RPG3_9ACTN</name>
<organism evidence="10 11">
    <name type="scientific">Cryptosporangium aurantiacum</name>
    <dbReference type="NCBI Taxonomy" id="134849"/>
    <lineage>
        <taxon>Bacteria</taxon>
        <taxon>Bacillati</taxon>
        <taxon>Actinomycetota</taxon>
        <taxon>Actinomycetes</taxon>
        <taxon>Cryptosporangiales</taxon>
        <taxon>Cryptosporangiaceae</taxon>
        <taxon>Cryptosporangium</taxon>
    </lineage>
</organism>
<dbReference type="InterPro" id="IPR017972">
    <property type="entry name" value="Cyt_P450_CS"/>
</dbReference>
<feature type="binding site" description="axial binding residue" evidence="8">
    <location>
        <position position="399"/>
    </location>
    <ligand>
        <name>heme</name>
        <dbReference type="ChEBI" id="CHEBI:30413"/>
    </ligand>
    <ligandPart>
        <name>Fe</name>
        <dbReference type="ChEBI" id="CHEBI:18248"/>
    </ligandPart>
</feature>
<dbReference type="GO" id="GO:0020037">
    <property type="term" value="F:heme binding"/>
    <property type="evidence" value="ECO:0007669"/>
    <property type="project" value="InterPro"/>
</dbReference>
<evidence type="ECO:0000313" key="11">
    <source>
        <dbReference type="Proteomes" id="UP000184440"/>
    </source>
</evidence>
<keyword evidence="3 8" id="KW-0349">Heme</keyword>